<dbReference type="Pfam" id="PF00999">
    <property type="entry name" value="Na_H_Exchanger"/>
    <property type="match status" value="1"/>
</dbReference>
<dbReference type="RefSeq" id="WP_076555307.1">
    <property type="nucleotide sequence ID" value="NZ_FTNU01000008.1"/>
</dbReference>
<evidence type="ECO:0000256" key="2">
    <source>
        <dbReference type="ARBA" id="ARBA00022448"/>
    </source>
</evidence>
<feature type="transmembrane region" description="Helical" evidence="9">
    <location>
        <begin position="273"/>
        <end position="291"/>
    </location>
</feature>
<keyword evidence="8 9" id="KW-0472">Membrane</keyword>
<gene>
    <name evidence="11" type="ORF">SAMN02745664_10830</name>
</gene>
<evidence type="ECO:0000313" key="11">
    <source>
        <dbReference type="EMBL" id="SIR92734.1"/>
    </source>
</evidence>
<evidence type="ECO:0000256" key="4">
    <source>
        <dbReference type="ARBA" id="ARBA00022475"/>
    </source>
</evidence>
<protein>
    <submittedName>
        <fullName evidence="11">Potassium/proton antiporter, CPA1 family</fullName>
    </submittedName>
</protein>
<feature type="transmembrane region" description="Helical" evidence="9">
    <location>
        <begin position="32"/>
        <end position="51"/>
    </location>
</feature>
<keyword evidence="12" id="KW-1185">Reference proteome</keyword>
<keyword evidence="6 9" id="KW-1133">Transmembrane helix</keyword>
<evidence type="ECO:0000256" key="1">
    <source>
        <dbReference type="ARBA" id="ARBA00004651"/>
    </source>
</evidence>
<dbReference type="Gene3D" id="3.30.70.1450">
    <property type="entry name" value="Regulator of K+ conductance, C-terminal domain"/>
    <property type="match status" value="1"/>
</dbReference>
<reference evidence="12" key="1">
    <citation type="submission" date="2017-01" db="EMBL/GenBank/DDBJ databases">
        <authorList>
            <person name="Varghese N."/>
            <person name="Submissions S."/>
        </authorList>
    </citation>
    <scope>NUCLEOTIDE SEQUENCE [LARGE SCALE GENOMIC DNA]</scope>
    <source>
        <strain evidence="12">DSM 21768</strain>
    </source>
</reference>
<keyword evidence="3" id="KW-0050">Antiport</keyword>
<dbReference type="InterPro" id="IPR006153">
    <property type="entry name" value="Cation/H_exchanger_TM"/>
</dbReference>
<evidence type="ECO:0000256" key="8">
    <source>
        <dbReference type="ARBA" id="ARBA00023136"/>
    </source>
</evidence>
<dbReference type="PANTHER" id="PTHR32507">
    <property type="entry name" value="NA(+)/H(+) ANTIPORTER 1"/>
    <property type="match status" value="1"/>
</dbReference>
<feature type="transmembrane region" description="Helical" evidence="9">
    <location>
        <begin position="332"/>
        <end position="351"/>
    </location>
</feature>
<evidence type="ECO:0000256" key="9">
    <source>
        <dbReference type="SAM" id="Phobius"/>
    </source>
</evidence>
<keyword evidence="2" id="KW-0813">Transport</keyword>
<feature type="domain" description="Cation/H+ exchanger transmembrane" evidence="10">
    <location>
        <begin position="17"/>
        <end position="385"/>
    </location>
</feature>
<accession>A0A1N7EXE8</accession>
<feature type="transmembrane region" description="Helical" evidence="9">
    <location>
        <begin position="357"/>
        <end position="377"/>
    </location>
</feature>
<dbReference type="InterPro" id="IPR038770">
    <property type="entry name" value="Na+/solute_symporter_sf"/>
</dbReference>
<keyword evidence="5 9" id="KW-0812">Transmembrane</keyword>
<feature type="transmembrane region" description="Helical" evidence="9">
    <location>
        <begin position="90"/>
        <end position="113"/>
    </location>
</feature>
<name>A0A1N7EXE8_9GAMM</name>
<evidence type="ECO:0000313" key="12">
    <source>
        <dbReference type="Proteomes" id="UP000187495"/>
    </source>
</evidence>
<dbReference type="PANTHER" id="PTHR32507:SF7">
    <property type="entry name" value="K(+)_H(+) ANTIPORTER NHAP2"/>
    <property type="match status" value="1"/>
</dbReference>
<evidence type="ECO:0000256" key="7">
    <source>
        <dbReference type="ARBA" id="ARBA00023065"/>
    </source>
</evidence>
<dbReference type="Gene3D" id="1.20.1530.20">
    <property type="match status" value="1"/>
</dbReference>
<evidence type="ECO:0000256" key="5">
    <source>
        <dbReference type="ARBA" id="ARBA00022692"/>
    </source>
</evidence>
<dbReference type="NCBIfam" id="NF003716">
    <property type="entry name" value="PRK05326.1-3"/>
    <property type="match status" value="1"/>
</dbReference>
<keyword evidence="7" id="KW-0406">Ion transport</keyword>
<dbReference type="GO" id="GO:0005886">
    <property type="term" value="C:plasma membrane"/>
    <property type="evidence" value="ECO:0007669"/>
    <property type="project" value="UniProtKB-SubCell"/>
</dbReference>
<dbReference type="EMBL" id="FTNU01000008">
    <property type="protein sequence ID" value="SIR92734.1"/>
    <property type="molecule type" value="Genomic_DNA"/>
</dbReference>
<dbReference type="GO" id="GO:0006813">
    <property type="term" value="P:potassium ion transport"/>
    <property type="evidence" value="ECO:0007669"/>
    <property type="project" value="InterPro"/>
</dbReference>
<feature type="transmembrane region" description="Helical" evidence="9">
    <location>
        <begin position="303"/>
        <end position="325"/>
    </location>
</feature>
<dbReference type="GO" id="GO:1902600">
    <property type="term" value="P:proton transmembrane transport"/>
    <property type="evidence" value="ECO:0007669"/>
    <property type="project" value="InterPro"/>
</dbReference>
<feature type="transmembrane region" description="Helical" evidence="9">
    <location>
        <begin position="119"/>
        <end position="139"/>
    </location>
</feature>
<feature type="transmembrane region" description="Helical" evidence="9">
    <location>
        <begin position="6"/>
        <end position="25"/>
    </location>
</feature>
<dbReference type="AlphaFoldDB" id="A0A1N7EXE8"/>
<keyword evidence="4" id="KW-1003">Cell membrane</keyword>
<sequence>MDTLNLLYVIASLLIFVSIMTTTLSARLGVPLLLFFLGVGMLAGEEGVLGIEFAEYNLANFIGQAALACILLDGGLRTSFNSFRVGLRPAITLASWGVLATVAVLGLFATWLLGVDWRLGVLMAAIVGSTDAAAVFSLLRNGGVKLNDRVQATLEIESGANDPLAILLVTAMIALNLDPSSQGVVDIILMLISQIVIGLVSGLLAGWALSRLLPKVHLADGMYAILILSAGMVVFGLTNLLGGSGFLAVYLAGVVIGNTKVRATEHVLRVMDSFAWLSQAVLFVVLGLLVQPSSIFEVWHYSLLIFIFLLFVARPFAVVSSLLPFRFGFREIGFISWVGLRGAVPITLAIIPVTMQVAGADLAFNITFGVVILSLLVQGASIPMMSRLFRVWVPTNNEPKAWHEIWVGDQANITLYEFEVKQGAFAIGRHPQSISSKFQADEMSMFAVVRQGKLLTVNEDTILKMGDVVWYALRTDIAGSVAKIFNNSATQYQKNSEFYGDWLLSPHARIADLPFYNLATRSLATAQQRRLARPVASAFDVFTVPPDVSSLTGVDEYLVAKLTAAKNQTVEEYMMEHFKTEPVKGDEVHLNDTWSLIVRDVDNKGRLRGVGLKNKSKNPTTKSTD</sequence>
<evidence type="ECO:0000259" key="10">
    <source>
        <dbReference type="Pfam" id="PF00999"/>
    </source>
</evidence>
<dbReference type="NCBIfam" id="NF003715">
    <property type="entry name" value="PRK05326.1-2"/>
    <property type="match status" value="1"/>
</dbReference>
<evidence type="ECO:0000256" key="6">
    <source>
        <dbReference type="ARBA" id="ARBA00022989"/>
    </source>
</evidence>
<comment type="subcellular location">
    <subcellularLocation>
        <location evidence="1">Cell membrane</location>
        <topology evidence="1">Multi-pass membrane protein</topology>
    </subcellularLocation>
</comment>
<dbReference type="Proteomes" id="UP000187495">
    <property type="component" value="Unassembled WGS sequence"/>
</dbReference>
<dbReference type="GO" id="GO:0015297">
    <property type="term" value="F:antiporter activity"/>
    <property type="evidence" value="ECO:0007669"/>
    <property type="project" value="UniProtKB-KW"/>
</dbReference>
<dbReference type="STRING" id="34061.B0189_10745"/>
<feature type="transmembrane region" description="Helical" evidence="9">
    <location>
        <begin position="183"/>
        <end position="209"/>
    </location>
</feature>
<feature type="transmembrane region" description="Helical" evidence="9">
    <location>
        <begin position="57"/>
        <end position="78"/>
    </location>
</feature>
<organism evidence="11 12">
    <name type="scientific">Moraxella cuniculi DSM 21768</name>
    <dbReference type="NCBI Taxonomy" id="1122245"/>
    <lineage>
        <taxon>Bacteria</taxon>
        <taxon>Pseudomonadati</taxon>
        <taxon>Pseudomonadota</taxon>
        <taxon>Gammaproteobacteria</taxon>
        <taxon>Moraxellales</taxon>
        <taxon>Moraxellaceae</taxon>
        <taxon>Moraxella</taxon>
    </lineage>
</organism>
<dbReference type="InterPro" id="IPR036721">
    <property type="entry name" value="RCK_C_sf"/>
</dbReference>
<proteinExistence type="predicted"/>
<evidence type="ECO:0000256" key="3">
    <source>
        <dbReference type="ARBA" id="ARBA00022449"/>
    </source>
</evidence>